<feature type="non-terminal residue" evidence="1">
    <location>
        <position position="74"/>
    </location>
</feature>
<evidence type="ECO:0000313" key="2">
    <source>
        <dbReference type="Proteomes" id="UP001163846"/>
    </source>
</evidence>
<feature type="non-terminal residue" evidence="1">
    <location>
        <position position="1"/>
    </location>
</feature>
<reference evidence="1" key="1">
    <citation type="submission" date="2022-08" db="EMBL/GenBank/DDBJ databases">
        <authorList>
            <consortium name="DOE Joint Genome Institute"/>
            <person name="Min B."/>
            <person name="Riley R."/>
            <person name="Sierra-Patev S."/>
            <person name="Naranjo-Ortiz M."/>
            <person name="Looney B."/>
            <person name="Konkel Z."/>
            <person name="Slot J.C."/>
            <person name="Sakamoto Y."/>
            <person name="Steenwyk J.L."/>
            <person name="Rokas A."/>
            <person name="Carro J."/>
            <person name="Camarero S."/>
            <person name="Ferreira P."/>
            <person name="Molpeceres G."/>
            <person name="Ruiz-Duenas F.J."/>
            <person name="Serrano A."/>
            <person name="Henrissat B."/>
            <person name="Drula E."/>
            <person name="Hughes K.W."/>
            <person name="Mata J.L."/>
            <person name="Ishikawa N.K."/>
            <person name="Vargas-Isla R."/>
            <person name="Ushijima S."/>
            <person name="Smith C.A."/>
            <person name="Ahrendt S."/>
            <person name="Andreopoulos W."/>
            <person name="He G."/>
            <person name="Labutti K."/>
            <person name="Lipzen A."/>
            <person name="Ng V."/>
            <person name="Sandor L."/>
            <person name="Barry K."/>
            <person name="Martinez A.T."/>
            <person name="Xiao Y."/>
            <person name="Gibbons J.G."/>
            <person name="Terashima K."/>
            <person name="Hibbett D.S."/>
            <person name="Grigoriev I.V."/>
        </authorList>
    </citation>
    <scope>NUCLEOTIDE SEQUENCE</scope>
    <source>
        <strain evidence="1">TFB9207</strain>
    </source>
</reference>
<evidence type="ECO:0000313" key="1">
    <source>
        <dbReference type="EMBL" id="KAJ3832711.1"/>
    </source>
</evidence>
<dbReference type="AlphaFoldDB" id="A0AA38U5S2"/>
<organism evidence="1 2">
    <name type="scientific">Lentinula raphanica</name>
    <dbReference type="NCBI Taxonomy" id="153919"/>
    <lineage>
        <taxon>Eukaryota</taxon>
        <taxon>Fungi</taxon>
        <taxon>Dikarya</taxon>
        <taxon>Basidiomycota</taxon>
        <taxon>Agaricomycotina</taxon>
        <taxon>Agaricomycetes</taxon>
        <taxon>Agaricomycetidae</taxon>
        <taxon>Agaricales</taxon>
        <taxon>Marasmiineae</taxon>
        <taxon>Omphalotaceae</taxon>
        <taxon>Lentinula</taxon>
    </lineage>
</organism>
<gene>
    <name evidence="1" type="ORF">F5878DRAFT_516128</name>
</gene>
<protein>
    <submittedName>
        <fullName evidence="1">Uncharacterized protein</fullName>
    </submittedName>
</protein>
<dbReference type="EMBL" id="MU806874">
    <property type="protein sequence ID" value="KAJ3832711.1"/>
    <property type="molecule type" value="Genomic_DNA"/>
</dbReference>
<sequence>CWGYAKRVYRMFPTSSSELDLESNTRFALDSVLLTSMRRFATHSSRFADSYAHGLNGRWAAWANKKFRGHRVMP</sequence>
<proteinExistence type="predicted"/>
<dbReference type="Proteomes" id="UP001163846">
    <property type="component" value="Unassembled WGS sequence"/>
</dbReference>
<comment type="caution">
    <text evidence="1">The sequence shown here is derived from an EMBL/GenBank/DDBJ whole genome shotgun (WGS) entry which is preliminary data.</text>
</comment>
<keyword evidence="2" id="KW-1185">Reference proteome</keyword>
<accession>A0AA38U5S2</accession>
<name>A0AA38U5S2_9AGAR</name>